<evidence type="ECO:0000313" key="3">
    <source>
        <dbReference type="Proteomes" id="UP000018208"/>
    </source>
</evidence>
<protein>
    <submittedName>
        <fullName evidence="1">Uncharacterized protein</fullName>
    </submittedName>
</protein>
<proteinExistence type="predicted"/>
<keyword evidence="3" id="KW-1185">Reference proteome</keyword>
<reference evidence="1 2" key="1">
    <citation type="journal article" date="2014" name="PLoS Genet.">
        <title>The Genome of Spironucleus salmonicida Highlights a Fish Pathogen Adapted to Fluctuating Environments.</title>
        <authorList>
            <person name="Xu F."/>
            <person name="Jerlstrom-Hultqvist J."/>
            <person name="Einarsson E."/>
            <person name="Astvaldsson A."/>
            <person name="Svard S.G."/>
            <person name="Andersson J.O."/>
        </authorList>
    </citation>
    <scope>NUCLEOTIDE SEQUENCE</scope>
    <source>
        <strain evidence="2">ATCC 50377</strain>
    </source>
</reference>
<dbReference type="Proteomes" id="UP000018208">
    <property type="component" value="Unassembled WGS sequence"/>
</dbReference>
<dbReference type="EMBL" id="KI546115">
    <property type="protein sequence ID" value="EST44482.1"/>
    <property type="molecule type" value="Genomic_DNA"/>
</dbReference>
<gene>
    <name evidence="1" type="ORF">SS50377_15479</name>
    <name evidence="2" type="ORF">SS50377_24673</name>
</gene>
<evidence type="ECO:0000313" key="2">
    <source>
        <dbReference type="EMBL" id="KAH0572562.1"/>
    </source>
</evidence>
<evidence type="ECO:0000313" key="1">
    <source>
        <dbReference type="EMBL" id="EST44482.1"/>
    </source>
</evidence>
<organism evidence="1">
    <name type="scientific">Spironucleus salmonicida</name>
    <dbReference type="NCBI Taxonomy" id="348837"/>
    <lineage>
        <taxon>Eukaryota</taxon>
        <taxon>Metamonada</taxon>
        <taxon>Diplomonadida</taxon>
        <taxon>Hexamitidae</taxon>
        <taxon>Hexamitinae</taxon>
        <taxon>Spironucleus</taxon>
    </lineage>
</organism>
<dbReference type="EMBL" id="AUWU02000005">
    <property type="protein sequence ID" value="KAH0572562.1"/>
    <property type="molecule type" value="Genomic_DNA"/>
</dbReference>
<dbReference type="VEuPathDB" id="GiardiaDB:SS50377_24673"/>
<name>V6LIU5_9EUKA</name>
<reference evidence="2" key="2">
    <citation type="submission" date="2020-12" db="EMBL/GenBank/DDBJ databases">
        <title>New Spironucleus salmonicida genome in near-complete chromosomes.</title>
        <authorList>
            <person name="Xu F."/>
            <person name="Kurt Z."/>
            <person name="Jimenez-Gonzalez A."/>
            <person name="Astvaldsson A."/>
            <person name="Andersson J.O."/>
            <person name="Svard S.G."/>
        </authorList>
    </citation>
    <scope>NUCLEOTIDE SEQUENCE</scope>
    <source>
        <strain evidence="2">ATCC 50377</strain>
    </source>
</reference>
<accession>V6LIU5</accession>
<sequence length="1426" mass="167620">MELTQRDTRQLNSQNSYFLVSQNSLYNNFISLQRRISKGIQQGQVIDSKNQFQLQQKTIEYPRFINNRNTSVQLSIVPQSPFVQSQGMPSLFILPYEDSKWFQPLASMASYTQISVTNKQQQLIWSLERKKKILHELAIACKDSLFMKKSKKQEAHIIKYAISQSQQVYSQILKSQTQRNVSEAFINQIMQERGSIGVQGNISHLIYKKSTISSILELIPLNMQAERLGEVFPGDSHLQRFTALYLLKAFQCGQKYAVISLPDGNQKVLLRYLSTFYKINKSPQLQHSNRSLIIFTQNGLSFIQNEDFRSFYNSVTVKIVLIDQDCRIQRNPGRERSRKHEMYNFSSDKMEFFKIQEKTHQNDVFVFESGYTVNIVIVEMAALDKEEDLQKAIRQVQEATKIYEYDSQVVYHLDSYMRKKGLKKLPFIQTKFKIVILSEMNPRSWVDIIQILLCDQVREADVKIHLQDKCRNYLKNVYYKPTQAIIEKSVCTIEYQEKKIYLSGKSAELANEYSETQLLGQVASIILDEQLQPHLSILQDSPSIKEGLQNQIYESLSNMKFQNQFQDSKVASCLQEDLPVLCAKTMMKFVQHRSVQLSKPVIQQDQTICQAMYQMERLQQCLSTNKDSLSINLDLPIKLNRVSAYNKSKRLDIDIFSRNQLKKQLKIVSRDVIRRLPVQLQFRFTQAALQEKVGRDDWRRRAVKYSQSRNIKVEYNQFLFPDLDILNISLSPFEFVTEVYNKVQQNLQFIQNLPQKQFQMRLPYDIVCINPTSENKIEFVTKQQASHTFFFQSFDINSHIDNVFITIQDSDFPQNKLCCLPRQQKHPIFVMLDNILNIQVQKYFETETIIQKANKIKINLIPLRVITKIIIFCDINDVSIYRSYLSKQYAFIYKQCRFLVTADLLEIISYNPSVLIITPGPSQKKVEYAIKEMVFKANVQVHNIQIDQFQFNQTYKKVTEDRVINACNLIPKTHYLKNRIDPYLQGSKTFEKQIEQQVVELQKCLKYNTGIYNLLRASMYAPQKIETNINTQEQINYKIYTNTFSKHLQMGNGAYLCINDKQLNEQKYFIKLFIKNSIKLDKILYYNHCLRLSKQTITPISTQQKQTRQNHYKPFNYYKFIGQLDTFMNFKGQITQLDGINILQKASIFIKQNPFERCYLPRCCMMQDISQYLFQVIQIIQKHSTPVSQVKLFTIKESFYDQMLHYMDSLHLYAYQTQSVPHVDLKSISLAIQYQRIQYSQQQQQMPQQQLQYLHKVFQHIHQQFVEQPKYFSLQSQLNVFATLSKRIHSNYNSIFVQSNQNTSQNIKHQIKPPLYLQLEQKLKQDLTYQNLLQISSQIYTQDKNCQDGLKFQSISGFCLNVNRSIFITESKGNLKFRHNNELFVHRHEFERKNIIIGFQGTEATQPLQIDCTDVIEGISLVFDLL</sequence>